<comment type="caution">
    <text evidence="3">The sequence shown here is derived from an EMBL/GenBank/DDBJ whole genome shotgun (WGS) entry which is preliminary data.</text>
</comment>
<dbReference type="PROSITE" id="PS51354">
    <property type="entry name" value="GLUTAREDOXIN_2"/>
    <property type="match status" value="1"/>
</dbReference>
<dbReference type="Gene3D" id="3.40.30.10">
    <property type="entry name" value="Glutaredoxin"/>
    <property type="match status" value="1"/>
</dbReference>
<dbReference type="PROSITE" id="PS00194">
    <property type="entry name" value="THIOREDOXIN_1"/>
    <property type="match status" value="1"/>
</dbReference>
<feature type="transmembrane region" description="Helical" evidence="1">
    <location>
        <begin position="139"/>
        <end position="157"/>
    </location>
</feature>
<dbReference type="EMBL" id="DUTP01000005">
    <property type="protein sequence ID" value="HHX99568.1"/>
    <property type="molecule type" value="Genomic_DNA"/>
</dbReference>
<feature type="transmembrane region" description="Helical" evidence="1">
    <location>
        <begin position="209"/>
        <end position="226"/>
    </location>
</feature>
<dbReference type="SUPFAM" id="SSF52833">
    <property type="entry name" value="Thioredoxin-like"/>
    <property type="match status" value="1"/>
</dbReference>
<proteinExistence type="predicted"/>
<feature type="transmembrane region" description="Helical" evidence="1">
    <location>
        <begin position="169"/>
        <end position="197"/>
    </location>
</feature>
<dbReference type="Proteomes" id="UP000576550">
    <property type="component" value="Unassembled WGS sequence"/>
</dbReference>
<evidence type="ECO:0000256" key="1">
    <source>
        <dbReference type="SAM" id="Phobius"/>
    </source>
</evidence>
<feature type="transmembrane region" description="Helical" evidence="1">
    <location>
        <begin position="271"/>
        <end position="293"/>
    </location>
</feature>
<organism evidence="3 4">
    <name type="scientific">Candidatus Dojkabacteria bacterium</name>
    <dbReference type="NCBI Taxonomy" id="2099670"/>
    <lineage>
        <taxon>Bacteria</taxon>
        <taxon>Candidatus Dojkabacteria</taxon>
    </lineage>
</organism>
<dbReference type="InterPro" id="IPR002109">
    <property type="entry name" value="Glutaredoxin"/>
</dbReference>
<reference evidence="3 4" key="1">
    <citation type="journal article" date="2020" name="Biotechnol. Biofuels">
        <title>New insights from the biogas microbiome by comprehensive genome-resolved metagenomics of nearly 1600 species originating from multiple anaerobic digesters.</title>
        <authorList>
            <person name="Campanaro S."/>
            <person name="Treu L."/>
            <person name="Rodriguez-R L.M."/>
            <person name="Kovalovszki A."/>
            <person name="Ziels R.M."/>
            <person name="Maus I."/>
            <person name="Zhu X."/>
            <person name="Kougias P.G."/>
            <person name="Basile A."/>
            <person name="Luo G."/>
            <person name="Schluter A."/>
            <person name="Konstantinidis K.T."/>
            <person name="Angelidaki I."/>
        </authorList>
    </citation>
    <scope>NUCLEOTIDE SEQUENCE [LARGE SCALE GENOMIC DNA]</scope>
    <source>
        <strain evidence="3">AS05jafATM_89</strain>
    </source>
</reference>
<dbReference type="InterPro" id="IPR011767">
    <property type="entry name" value="GLR_AS"/>
</dbReference>
<keyword evidence="1" id="KW-1133">Transmembrane helix</keyword>
<name>A0A832QGK3_9BACT</name>
<keyword evidence="1" id="KW-0472">Membrane</keyword>
<accession>A0A832QGK3</accession>
<sequence>MKKLLTLFFFLISMFLVVDKVYAEGEVILFWGENCPYCHTVRDKLDEEGLREKVKIKEVEIQKKVENQETFIEKAKECGIDLQRAGIPMLFSDGKCYEGVESIMAKVRNLSNEEGEVEEDSVPTEKKEKSKGQANTEKLILIVLGFLIVLPIFGYFVKSRRGKKVGVIASLSLLPLFFATPVNALCPLCTVAVGAGVGLSRSLGIDDTIVGVWIGGLLISSSLWLADWIQKKKFAKKVSGWVWCLASILLMYAFALIPMKMTGLIGIPNNTLFGIDKVLLGVILGSIMFFLGSKLHTFLKEKNKGKVYFPYQKVVVPVASLLIATIILYFIVY</sequence>
<feature type="domain" description="Glutaredoxin" evidence="2">
    <location>
        <begin position="27"/>
        <end position="96"/>
    </location>
</feature>
<keyword evidence="1" id="KW-0812">Transmembrane</keyword>
<dbReference type="Pfam" id="PF00462">
    <property type="entry name" value="Glutaredoxin"/>
    <property type="match status" value="1"/>
</dbReference>
<evidence type="ECO:0000313" key="3">
    <source>
        <dbReference type="EMBL" id="HHX99568.1"/>
    </source>
</evidence>
<feature type="transmembrane region" description="Helical" evidence="1">
    <location>
        <begin position="314"/>
        <end position="332"/>
    </location>
</feature>
<protein>
    <submittedName>
        <fullName evidence="3">Glutaredoxin</fullName>
    </submittedName>
</protein>
<feature type="transmembrane region" description="Helical" evidence="1">
    <location>
        <begin position="238"/>
        <end position="259"/>
    </location>
</feature>
<evidence type="ECO:0000313" key="4">
    <source>
        <dbReference type="Proteomes" id="UP000576550"/>
    </source>
</evidence>
<dbReference type="InterPro" id="IPR036249">
    <property type="entry name" value="Thioredoxin-like_sf"/>
</dbReference>
<dbReference type="PROSITE" id="PS00195">
    <property type="entry name" value="GLUTAREDOXIN_1"/>
    <property type="match status" value="1"/>
</dbReference>
<gene>
    <name evidence="3" type="ORF">GX533_02755</name>
</gene>
<dbReference type="AlphaFoldDB" id="A0A832QGK3"/>
<dbReference type="InterPro" id="IPR017937">
    <property type="entry name" value="Thioredoxin_CS"/>
</dbReference>
<evidence type="ECO:0000259" key="2">
    <source>
        <dbReference type="Pfam" id="PF00462"/>
    </source>
</evidence>